<name>A0A5M6DEK6_9BACT</name>
<dbReference type="RefSeq" id="WP_150074878.1">
    <property type="nucleotide sequence ID" value="NZ_VWOX01000002.1"/>
</dbReference>
<evidence type="ECO:0000256" key="1">
    <source>
        <dbReference type="SAM" id="Phobius"/>
    </source>
</evidence>
<feature type="transmembrane region" description="Helical" evidence="1">
    <location>
        <begin position="401"/>
        <end position="422"/>
    </location>
</feature>
<feature type="transmembrane region" description="Helical" evidence="1">
    <location>
        <begin position="69"/>
        <end position="90"/>
    </location>
</feature>
<accession>A0A5M6DEK6</accession>
<reference evidence="2 3" key="1">
    <citation type="submission" date="2019-08" db="EMBL/GenBank/DDBJ databases">
        <authorList>
            <person name="Dhanesh K."/>
            <person name="Kumar G."/>
            <person name="Sasikala C."/>
            <person name="Venkata Ramana C."/>
        </authorList>
    </citation>
    <scope>NUCLEOTIDE SEQUENCE [LARGE SCALE GENOMIC DNA]</scope>
    <source>
        <strain evidence="2 3">JC645</strain>
    </source>
</reference>
<sequence>MMSRAGLLRFALLALIGLTLAAVSGRLAVHTVNDTPSYVDYPFESLDQALSSIRSPGYPLFLRLVELTVGLDAVPLLQLLLHVLAVWVLIEELLARQMAAPAAWMAALCVLVGCTAADHLSTISTDAPAASLGVICAVGLMHATRTGSRAVWIAAGVCCLLTIAVRPAYLFLIPWFAVVGWMLAVHDDRLVPDPAGDTSSRQRPRYHGCVVAAVVLVALLSWMALRKVRVGEFGLLPFGHQNLSAVLVQTVSPQTLRGLSGDGGELASRVADRLEQDGYELPVDGGLPTMTLEAQWDRINYFVILPIAQDLERDRDAGGSGDPFNVRVHRRIGAMNRQILASHGRGYLRWLPLAARRAVWGIVADIAMHPVFLAMILLGGLTLVVRITMHPNRSPLHVPEGWTALTLVGLTYAGFKLALIILSSPPLGRFADAAAIFLPAVLGSFVIGICGPIAGWRAGR</sequence>
<protein>
    <recommendedName>
        <fullName evidence="4">Dolichyl-phosphate-mannose-protein mannosyltransferase</fullName>
    </recommendedName>
</protein>
<feature type="transmembrane region" description="Helical" evidence="1">
    <location>
        <begin position="151"/>
        <end position="184"/>
    </location>
</feature>
<dbReference type="AlphaFoldDB" id="A0A5M6DEK6"/>
<comment type="caution">
    <text evidence="2">The sequence shown here is derived from an EMBL/GenBank/DDBJ whole genome shotgun (WGS) entry which is preliminary data.</text>
</comment>
<keyword evidence="1" id="KW-0472">Membrane</keyword>
<feature type="transmembrane region" description="Helical" evidence="1">
    <location>
        <begin position="434"/>
        <end position="454"/>
    </location>
</feature>
<proteinExistence type="predicted"/>
<keyword evidence="3" id="KW-1185">Reference proteome</keyword>
<feature type="transmembrane region" description="Helical" evidence="1">
    <location>
        <begin position="358"/>
        <end position="381"/>
    </location>
</feature>
<evidence type="ECO:0000313" key="3">
    <source>
        <dbReference type="Proteomes" id="UP000324479"/>
    </source>
</evidence>
<evidence type="ECO:0008006" key="4">
    <source>
        <dbReference type="Google" id="ProtNLM"/>
    </source>
</evidence>
<dbReference type="EMBL" id="VWOX01000002">
    <property type="protein sequence ID" value="KAA5545958.1"/>
    <property type="molecule type" value="Genomic_DNA"/>
</dbReference>
<keyword evidence="1" id="KW-1133">Transmembrane helix</keyword>
<gene>
    <name evidence="2" type="ORF">FYK55_03330</name>
</gene>
<feature type="transmembrane region" description="Helical" evidence="1">
    <location>
        <begin position="204"/>
        <end position="225"/>
    </location>
</feature>
<feature type="transmembrane region" description="Helical" evidence="1">
    <location>
        <begin position="102"/>
        <end position="121"/>
    </location>
</feature>
<evidence type="ECO:0000313" key="2">
    <source>
        <dbReference type="EMBL" id="KAA5545958.1"/>
    </source>
</evidence>
<keyword evidence="1" id="KW-0812">Transmembrane</keyword>
<organism evidence="2 3">
    <name type="scientific">Roseiconus nitratireducens</name>
    <dbReference type="NCBI Taxonomy" id="2605748"/>
    <lineage>
        <taxon>Bacteria</taxon>
        <taxon>Pseudomonadati</taxon>
        <taxon>Planctomycetota</taxon>
        <taxon>Planctomycetia</taxon>
        <taxon>Pirellulales</taxon>
        <taxon>Pirellulaceae</taxon>
        <taxon>Roseiconus</taxon>
    </lineage>
</organism>
<dbReference type="Proteomes" id="UP000324479">
    <property type="component" value="Unassembled WGS sequence"/>
</dbReference>